<evidence type="ECO:0000256" key="2">
    <source>
        <dbReference type="ARBA" id="ARBA00022801"/>
    </source>
</evidence>
<comment type="caution">
    <text evidence="3">The sequence shown here is derived from an EMBL/GenBank/DDBJ whole genome shotgun (WGS) entry which is preliminary data.</text>
</comment>
<dbReference type="PROSITE" id="PS51257">
    <property type="entry name" value="PROKAR_LIPOPROTEIN"/>
    <property type="match status" value="1"/>
</dbReference>
<comment type="similarity">
    <text evidence="1">Belongs to the peptidase S13 family.</text>
</comment>
<dbReference type="Pfam" id="PF02113">
    <property type="entry name" value="Peptidase_S13"/>
    <property type="match status" value="2"/>
</dbReference>
<dbReference type="PANTHER" id="PTHR30023:SF0">
    <property type="entry name" value="PENICILLIN-SENSITIVE CARBOXYPEPTIDASE A"/>
    <property type="match status" value="1"/>
</dbReference>
<keyword evidence="2" id="KW-0378">Hydrolase</keyword>
<proteinExistence type="inferred from homology"/>
<evidence type="ECO:0000313" key="4">
    <source>
        <dbReference type="Proteomes" id="UP000237640"/>
    </source>
</evidence>
<dbReference type="GO" id="GO:0004185">
    <property type="term" value="F:serine-type carboxypeptidase activity"/>
    <property type="evidence" value="ECO:0007669"/>
    <property type="project" value="InterPro"/>
</dbReference>
<dbReference type="PANTHER" id="PTHR30023">
    <property type="entry name" value="D-ALANYL-D-ALANINE CARBOXYPEPTIDASE"/>
    <property type="match status" value="1"/>
</dbReference>
<dbReference type="AlphaFoldDB" id="A0A2T0MA54"/>
<accession>A0A2T0MA54</accession>
<evidence type="ECO:0000256" key="1">
    <source>
        <dbReference type="ARBA" id="ARBA00006096"/>
    </source>
</evidence>
<keyword evidence="4" id="KW-1185">Reference proteome</keyword>
<dbReference type="GO" id="GO:0000270">
    <property type="term" value="P:peptidoglycan metabolic process"/>
    <property type="evidence" value="ECO:0007669"/>
    <property type="project" value="TreeGrafter"/>
</dbReference>
<organism evidence="3 4">
    <name type="scientific">Flagellimonas meridianipacifica</name>
    <dbReference type="NCBI Taxonomy" id="1080225"/>
    <lineage>
        <taxon>Bacteria</taxon>
        <taxon>Pseudomonadati</taxon>
        <taxon>Bacteroidota</taxon>
        <taxon>Flavobacteriia</taxon>
        <taxon>Flavobacteriales</taxon>
        <taxon>Flavobacteriaceae</taxon>
        <taxon>Flagellimonas</taxon>
    </lineage>
</organism>
<dbReference type="GO" id="GO:0006508">
    <property type="term" value="P:proteolysis"/>
    <property type="evidence" value="ECO:0007669"/>
    <property type="project" value="InterPro"/>
</dbReference>
<keyword evidence="3" id="KW-0645">Protease</keyword>
<dbReference type="PRINTS" id="PR00922">
    <property type="entry name" value="DADACBPTASE3"/>
</dbReference>
<name>A0A2T0MA54_9FLAO</name>
<dbReference type="EMBL" id="PVYX01000002">
    <property type="protein sequence ID" value="PRX54302.1"/>
    <property type="molecule type" value="Genomic_DNA"/>
</dbReference>
<sequence>MLNIKQKLNSSHYRYLYKSLFISIFCLILFLAGCSSSPLSKFSSVSTKEPFETSFHGLVVIDANSGKVLHSTNGDKYFIPASNVKIFTLFAAKKMLSKKAPALKYVFRNDTTYIKGTGYPASLHPYFNDSLGVFFLKKQQGISLSLPQNEIPRFGPGWAWEDYDTYFSPEINDFPLYGNVLTAYPENEKRIYPSILNDSVYVKNNPVGREEFSNTFYINQNNNDTLTIPFITAPIFTKKMLEDVLKQDVSISKVFPNSEPQILEGIETDSIAKRMMYVSDNFLAEQLLLMCSSTLSDTLSSKKTITHILENELSDLKNQPRWVDGSGLSRYNLFTPESMVHVLKKLYEELPSEKLFALFPSWNRDGTIETWEELQKPRYIFAKSGGMGNTYNLSGYLKTKSGKILIFSSMNNHFRVPSSKVREEIELILMSLWERY</sequence>
<dbReference type="Gene3D" id="3.40.710.10">
    <property type="entry name" value="DD-peptidase/beta-lactamase superfamily"/>
    <property type="match status" value="2"/>
</dbReference>
<dbReference type="Proteomes" id="UP000237640">
    <property type="component" value="Unassembled WGS sequence"/>
</dbReference>
<dbReference type="InterPro" id="IPR000667">
    <property type="entry name" value="Peptidase_S13"/>
</dbReference>
<keyword evidence="3" id="KW-0121">Carboxypeptidase</keyword>
<evidence type="ECO:0000313" key="3">
    <source>
        <dbReference type="EMBL" id="PRX54302.1"/>
    </source>
</evidence>
<gene>
    <name evidence="3" type="ORF">CLV81_2702</name>
</gene>
<dbReference type="SUPFAM" id="SSF56601">
    <property type="entry name" value="beta-lactamase/transpeptidase-like"/>
    <property type="match status" value="1"/>
</dbReference>
<dbReference type="InterPro" id="IPR012338">
    <property type="entry name" value="Beta-lactam/transpept-like"/>
</dbReference>
<reference evidence="3 4" key="1">
    <citation type="submission" date="2018-03" db="EMBL/GenBank/DDBJ databases">
        <title>Genomic Encyclopedia of Archaeal and Bacterial Type Strains, Phase II (KMG-II): from individual species to whole genera.</title>
        <authorList>
            <person name="Goeker M."/>
        </authorList>
    </citation>
    <scope>NUCLEOTIDE SEQUENCE [LARGE SCALE GENOMIC DNA]</scope>
    <source>
        <strain evidence="3 4">DSM 25027</strain>
    </source>
</reference>
<protein>
    <submittedName>
        <fullName evidence="3">D-alanyl-D-alanine carboxypeptidase/D-alanyl-D-alanine-endopeptidase (Penicillin-binding protein 4)</fullName>
    </submittedName>
</protein>